<proteinExistence type="predicted"/>
<feature type="region of interest" description="Disordered" evidence="1">
    <location>
        <begin position="315"/>
        <end position="341"/>
    </location>
</feature>
<feature type="region of interest" description="Disordered" evidence="1">
    <location>
        <begin position="156"/>
        <end position="179"/>
    </location>
</feature>
<protein>
    <submittedName>
        <fullName evidence="3">Proline-rich protein 11</fullName>
    </submittedName>
</protein>
<name>A0AAJ7TSU9_PETMA</name>
<feature type="compositionally biased region" description="Polar residues" evidence="1">
    <location>
        <begin position="331"/>
        <end position="341"/>
    </location>
</feature>
<dbReference type="GO" id="GO:0005634">
    <property type="term" value="C:nucleus"/>
    <property type="evidence" value="ECO:0007669"/>
    <property type="project" value="TreeGrafter"/>
</dbReference>
<dbReference type="PANTHER" id="PTHR23330">
    <property type="entry name" value="P300 TRANSCRIPTIONAL COFACTOR JMY-RELATED"/>
    <property type="match status" value="1"/>
</dbReference>
<accession>A0AAJ7TSU9</accession>
<feature type="compositionally biased region" description="Basic residues" evidence="1">
    <location>
        <begin position="1"/>
        <end position="10"/>
    </location>
</feature>
<dbReference type="KEGG" id="pmrn:116950098"/>
<organism evidence="2 3">
    <name type="scientific">Petromyzon marinus</name>
    <name type="common">Sea lamprey</name>
    <dbReference type="NCBI Taxonomy" id="7757"/>
    <lineage>
        <taxon>Eukaryota</taxon>
        <taxon>Metazoa</taxon>
        <taxon>Chordata</taxon>
        <taxon>Craniata</taxon>
        <taxon>Vertebrata</taxon>
        <taxon>Cyclostomata</taxon>
        <taxon>Hyperoartia</taxon>
        <taxon>Petromyzontiformes</taxon>
        <taxon>Petromyzontidae</taxon>
        <taxon>Petromyzon</taxon>
    </lineage>
</organism>
<dbReference type="PANTHER" id="PTHR23330:SF9">
    <property type="entry name" value="PROLINE-RICH PROTEIN 11"/>
    <property type="match status" value="1"/>
</dbReference>
<evidence type="ECO:0000256" key="1">
    <source>
        <dbReference type="SAM" id="MobiDB-lite"/>
    </source>
</evidence>
<feature type="compositionally biased region" description="Pro residues" evidence="1">
    <location>
        <begin position="160"/>
        <end position="178"/>
    </location>
</feature>
<sequence>MSKSRRRRWKTERTRGRPLGRPTAGRLRQCPAARSPECDGRAHVEGEPCQGGAVAGLSRAVRSLVGTVSHVYHWCSSGILQGVVLAKDWLTPELAYRKDLQQTLRRLTSLEAELQALKRITRDGTHQACEGLCPKCAGVCVPCPPPVCAVPPLVSSSLPPQAPPPPPPPPPLPPPPTAQPRLVLKRKAAVQRPTQRDCTAVVTVKDLLRVKLRKTSTEAEDEKRDASEWKKALVTVRDLQAVSLRRTVSESCAQTMLSPRGCRQTPNKTPYNLRGLLKRVDIIRSPGGTPMYDKENRETGTGLTPIMTQALRKKFKSLHADRSPSPAGKYSPNNSFEDLMQ</sequence>
<dbReference type="GO" id="GO:0005737">
    <property type="term" value="C:cytoplasm"/>
    <property type="evidence" value="ECO:0007669"/>
    <property type="project" value="TreeGrafter"/>
</dbReference>
<dbReference type="CTD" id="55771"/>
<dbReference type="Proteomes" id="UP001318040">
    <property type="component" value="Chromosome 38"/>
</dbReference>
<evidence type="ECO:0000313" key="2">
    <source>
        <dbReference type="Proteomes" id="UP001318040"/>
    </source>
</evidence>
<dbReference type="RefSeq" id="XP_032823437.1">
    <property type="nucleotide sequence ID" value="XM_032967546.1"/>
</dbReference>
<gene>
    <name evidence="3" type="primary">PRR11</name>
</gene>
<dbReference type="AlphaFoldDB" id="A0AAJ7TSU9"/>
<evidence type="ECO:0000313" key="3">
    <source>
        <dbReference type="RefSeq" id="XP_032823437.1"/>
    </source>
</evidence>
<feature type="region of interest" description="Disordered" evidence="1">
    <location>
        <begin position="1"/>
        <end position="26"/>
    </location>
</feature>
<reference evidence="3" key="1">
    <citation type="submission" date="2025-08" db="UniProtKB">
        <authorList>
            <consortium name="RefSeq"/>
        </authorList>
    </citation>
    <scope>IDENTIFICATION</scope>
    <source>
        <tissue evidence="3">Sperm</tissue>
    </source>
</reference>
<keyword evidence="2" id="KW-1185">Reference proteome</keyword>